<gene>
    <name evidence="1" type="ORF">HMPREF0758_0670</name>
</gene>
<evidence type="ECO:0000313" key="1">
    <source>
        <dbReference type="EMBL" id="EFE97763.1"/>
    </source>
</evidence>
<dbReference type="Proteomes" id="UP000005723">
    <property type="component" value="Unassembled WGS sequence"/>
</dbReference>
<keyword evidence="2" id="KW-1185">Reference proteome</keyword>
<evidence type="ECO:0000313" key="2">
    <source>
        <dbReference type="Proteomes" id="UP000005723"/>
    </source>
</evidence>
<dbReference type="EMBL" id="ADBY01000015">
    <property type="protein sequence ID" value="EFE97763.1"/>
    <property type="molecule type" value="Genomic_DNA"/>
</dbReference>
<dbReference type="HOGENOM" id="CLU_135506_0_1_6"/>
<proteinExistence type="predicted"/>
<name>D4DXM0_SEROD</name>
<reference evidence="1 2" key="1">
    <citation type="submission" date="2010-01" db="EMBL/GenBank/DDBJ databases">
        <authorList>
            <person name="Muzny D."/>
            <person name="Qin X."/>
            <person name="Deng J."/>
            <person name="Jiang H."/>
            <person name="Liu Y."/>
            <person name="Qu J."/>
            <person name="Song X.-Z."/>
            <person name="Zhang L."/>
            <person name="Thornton R."/>
            <person name="Coyle M."/>
            <person name="Francisco L."/>
            <person name="Jackson L."/>
            <person name="Javaid M."/>
            <person name="Korchina V."/>
            <person name="Kovar C."/>
            <person name="Mata R."/>
            <person name="Mathew T."/>
            <person name="Ngo R."/>
            <person name="Nguyen L."/>
            <person name="Nguyen N."/>
            <person name="Okwuonu G."/>
            <person name="Ongeri F."/>
            <person name="Pham C."/>
            <person name="Simmons D."/>
            <person name="Wilczek-Boney K."/>
            <person name="Hale W."/>
            <person name="Jakkamsetti A."/>
            <person name="Pham P."/>
            <person name="Ruth R."/>
            <person name="San Lucas F."/>
            <person name="Warren J."/>
            <person name="Zhang J."/>
            <person name="Zhao Z."/>
            <person name="Zhou C."/>
            <person name="Zhu D."/>
            <person name="Lee S."/>
            <person name="Bess C."/>
            <person name="Blankenburg K."/>
            <person name="Forbes L."/>
            <person name="Fu Q."/>
            <person name="Gubbala S."/>
            <person name="Hirani K."/>
            <person name="Jayaseelan J.C."/>
            <person name="Lara F."/>
            <person name="Munidasa M."/>
            <person name="Palculict T."/>
            <person name="Patil S."/>
            <person name="Pu L.-L."/>
            <person name="Saada N."/>
            <person name="Tang L."/>
            <person name="Weissenberger G."/>
            <person name="Zhu Y."/>
            <person name="Hemphill L."/>
            <person name="Shang Y."/>
            <person name="Youmans B."/>
            <person name="Ayvaz T."/>
            <person name="Ross M."/>
            <person name="Santibanez J."/>
            <person name="Aqrawi P."/>
            <person name="Gross S."/>
            <person name="Joshi V."/>
            <person name="Fowler G."/>
            <person name="Nazareth L."/>
            <person name="Reid J."/>
            <person name="Worley K."/>
            <person name="Petrosino J."/>
            <person name="Highlander S."/>
            <person name="Gibbs R."/>
        </authorList>
    </citation>
    <scope>NUCLEOTIDE SEQUENCE [LARGE SCALE GENOMIC DNA]</scope>
    <source>
        <strain evidence="1 2">DSM 4582</strain>
    </source>
</reference>
<organism evidence="1 2">
    <name type="scientific">Serratia odorifera DSM 4582</name>
    <dbReference type="NCBI Taxonomy" id="667129"/>
    <lineage>
        <taxon>Bacteria</taxon>
        <taxon>Pseudomonadati</taxon>
        <taxon>Pseudomonadota</taxon>
        <taxon>Gammaproteobacteria</taxon>
        <taxon>Enterobacterales</taxon>
        <taxon>Yersiniaceae</taxon>
        <taxon>Serratia</taxon>
    </lineage>
</organism>
<dbReference type="STRING" id="667129.HMPREF0758_0670"/>
<comment type="caution">
    <text evidence="1">The sequence shown here is derived from an EMBL/GenBank/DDBJ whole genome shotgun (WGS) entry which is preliminary data.</text>
</comment>
<sequence length="149" mass="17142">MWSSAVVDKVSGMPSVFYGVNVMSLDTASFPWVWMRQPAEQPRDVAGEFAEFDALLARQQPFVLLCESPMTDEQQHDRDRRTQVALWKRDRRDALKKYVKGMVMIEPDAERRAAAEPFADFASRFWGYPVEVVADETQARQRAQNLLSL</sequence>
<accession>D4DXM0</accession>
<dbReference type="AlphaFoldDB" id="D4DXM0"/>
<protein>
    <submittedName>
        <fullName evidence="1">Uncharacterized protein</fullName>
    </submittedName>
</protein>